<dbReference type="SUPFAM" id="SSF46689">
    <property type="entry name" value="Homeodomain-like"/>
    <property type="match status" value="1"/>
</dbReference>
<accession>A0A7I7QSR4</accession>
<dbReference type="PRINTS" id="PR00455">
    <property type="entry name" value="HTHTETR"/>
</dbReference>
<dbReference type="InterPro" id="IPR036271">
    <property type="entry name" value="Tet_transcr_reg_TetR-rel_C_sf"/>
</dbReference>
<gene>
    <name evidence="6" type="ORF">MSEDJ_31960</name>
</gene>
<dbReference type="Gene3D" id="1.10.357.10">
    <property type="entry name" value="Tetracycline Repressor, domain 2"/>
    <property type="match status" value="1"/>
</dbReference>
<evidence type="ECO:0000313" key="6">
    <source>
        <dbReference type="EMBL" id="BBY29100.1"/>
    </source>
</evidence>
<feature type="DNA-binding region" description="H-T-H motif" evidence="4">
    <location>
        <begin position="38"/>
        <end position="57"/>
    </location>
</feature>
<dbReference type="RefSeq" id="WP_163797906.1">
    <property type="nucleotide sequence ID" value="NZ_AP022588.1"/>
</dbReference>
<sequence>MPSPAKGLTQPERVELSARRLVEAAAALIVEKGWETTTAAEIGRRAGYSRAMVHARYGSKDAILDTLFRDAYDARANTAPAGDADGLSVALRHVDRIVDLYLADPVFTRALFVLAFEAVPATSALRSRMQAWLAGGADTVEAGLRAGIVDGSVRADVDVAAATLDVSTAGLGIVHRWMLFGDEPPLDAGLTALRDRIRRDYGAPAR</sequence>
<dbReference type="KEGG" id="msei:MSEDJ_31960"/>
<evidence type="ECO:0000256" key="1">
    <source>
        <dbReference type="ARBA" id="ARBA00023015"/>
    </source>
</evidence>
<dbReference type="PROSITE" id="PS50977">
    <property type="entry name" value="HTH_TETR_2"/>
    <property type="match status" value="1"/>
</dbReference>
<dbReference type="Pfam" id="PF00440">
    <property type="entry name" value="TetR_N"/>
    <property type="match status" value="1"/>
</dbReference>
<dbReference type="InterPro" id="IPR001647">
    <property type="entry name" value="HTH_TetR"/>
</dbReference>
<keyword evidence="3" id="KW-0804">Transcription</keyword>
<keyword evidence="2 4" id="KW-0238">DNA-binding</keyword>
<protein>
    <recommendedName>
        <fullName evidence="5">HTH tetR-type domain-containing protein</fullName>
    </recommendedName>
</protein>
<dbReference type="InterPro" id="IPR009057">
    <property type="entry name" value="Homeodomain-like_sf"/>
</dbReference>
<evidence type="ECO:0000313" key="7">
    <source>
        <dbReference type="Proteomes" id="UP000467193"/>
    </source>
</evidence>
<dbReference type="GO" id="GO:0003700">
    <property type="term" value="F:DNA-binding transcription factor activity"/>
    <property type="evidence" value="ECO:0007669"/>
    <property type="project" value="TreeGrafter"/>
</dbReference>
<reference evidence="6 7" key="1">
    <citation type="journal article" date="2019" name="Emerg. Microbes Infect.">
        <title>Comprehensive subspecies identification of 175 nontuberculous mycobacteria species based on 7547 genomic profiles.</title>
        <authorList>
            <person name="Matsumoto Y."/>
            <person name="Kinjo T."/>
            <person name="Motooka D."/>
            <person name="Nabeya D."/>
            <person name="Jung N."/>
            <person name="Uechi K."/>
            <person name="Horii T."/>
            <person name="Iida T."/>
            <person name="Fujita J."/>
            <person name="Nakamura S."/>
        </authorList>
    </citation>
    <scope>NUCLEOTIDE SEQUENCE [LARGE SCALE GENOMIC DNA]</scope>
    <source>
        <strain evidence="6 7">JCM 17899</strain>
    </source>
</reference>
<dbReference type="PANTHER" id="PTHR30055">
    <property type="entry name" value="HTH-TYPE TRANSCRIPTIONAL REGULATOR RUTR"/>
    <property type="match status" value="1"/>
</dbReference>
<dbReference type="Proteomes" id="UP000467193">
    <property type="component" value="Chromosome"/>
</dbReference>
<evidence type="ECO:0000256" key="2">
    <source>
        <dbReference type="ARBA" id="ARBA00023125"/>
    </source>
</evidence>
<proteinExistence type="predicted"/>
<name>A0A7I7QSR4_9MYCO</name>
<dbReference type="EMBL" id="AP022588">
    <property type="protein sequence ID" value="BBY29100.1"/>
    <property type="molecule type" value="Genomic_DNA"/>
</dbReference>
<dbReference type="GO" id="GO:0000976">
    <property type="term" value="F:transcription cis-regulatory region binding"/>
    <property type="evidence" value="ECO:0007669"/>
    <property type="project" value="TreeGrafter"/>
</dbReference>
<evidence type="ECO:0000256" key="4">
    <source>
        <dbReference type="PROSITE-ProRule" id="PRU00335"/>
    </source>
</evidence>
<organism evidence="6 7">
    <name type="scientific">Mycolicibacterium sediminis</name>
    <dbReference type="NCBI Taxonomy" id="1286180"/>
    <lineage>
        <taxon>Bacteria</taxon>
        <taxon>Bacillati</taxon>
        <taxon>Actinomycetota</taxon>
        <taxon>Actinomycetes</taxon>
        <taxon>Mycobacteriales</taxon>
        <taxon>Mycobacteriaceae</taxon>
        <taxon>Mycolicibacterium</taxon>
    </lineage>
</organism>
<dbReference type="PANTHER" id="PTHR30055:SF238">
    <property type="entry name" value="MYCOFACTOCIN BIOSYNTHESIS TRANSCRIPTIONAL REGULATOR MFTR-RELATED"/>
    <property type="match status" value="1"/>
</dbReference>
<evidence type="ECO:0000256" key="3">
    <source>
        <dbReference type="ARBA" id="ARBA00023163"/>
    </source>
</evidence>
<keyword evidence="1" id="KW-0805">Transcription regulation</keyword>
<evidence type="ECO:0000259" key="5">
    <source>
        <dbReference type="PROSITE" id="PS50977"/>
    </source>
</evidence>
<dbReference type="SUPFAM" id="SSF48498">
    <property type="entry name" value="Tetracyclin repressor-like, C-terminal domain"/>
    <property type="match status" value="1"/>
</dbReference>
<dbReference type="InterPro" id="IPR050109">
    <property type="entry name" value="HTH-type_TetR-like_transc_reg"/>
</dbReference>
<dbReference type="AlphaFoldDB" id="A0A7I7QSR4"/>
<keyword evidence="7" id="KW-1185">Reference proteome</keyword>
<feature type="domain" description="HTH tetR-type" evidence="5">
    <location>
        <begin position="15"/>
        <end position="75"/>
    </location>
</feature>